<name>A0A0E9R1T3_ANGAN</name>
<protein>
    <submittedName>
        <fullName evidence="1">Uncharacterized protein</fullName>
    </submittedName>
</protein>
<dbReference type="EMBL" id="GBXM01085498">
    <property type="protein sequence ID" value="JAH23079.1"/>
    <property type="molecule type" value="Transcribed_RNA"/>
</dbReference>
<organism evidence="1">
    <name type="scientific">Anguilla anguilla</name>
    <name type="common">European freshwater eel</name>
    <name type="synonym">Muraena anguilla</name>
    <dbReference type="NCBI Taxonomy" id="7936"/>
    <lineage>
        <taxon>Eukaryota</taxon>
        <taxon>Metazoa</taxon>
        <taxon>Chordata</taxon>
        <taxon>Craniata</taxon>
        <taxon>Vertebrata</taxon>
        <taxon>Euteleostomi</taxon>
        <taxon>Actinopterygii</taxon>
        <taxon>Neopterygii</taxon>
        <taxon>Teleostei</taxon>
        <taxon>Anguilliformes</taxon>
        <taxon>Anguillidae</taxon>
        <taxon>Anguilla</taxon>
    </lineage>
</organism>
<reference evidence="1" key="1">
    <citation type="submission" date="2014-11" db="EMBL/GenBank/DDBJ databases">
        <authorList>
            <person name="Amaro Gonzalez C."/>
        </authorList>
    </citation>
    <scope>NUCLEOTIDE SEQUENCE</scope>
</reference>
<dbReference type="AlphaFoldDB" id="A0A0E9R1T3"/>
<reference evidence="1" key="2">
    <citation type="journal article" date="2015" name="Fish Shellfish Immunol.">
        <title>Early steps in the European eel (Anguilla anguilla)-Vibrio vulnificus interaction in the gills: Role of the RtxA13 toxin.</title>
        <authorList>
            <person name="Callol A."/>
            <person name="Pajuelo D."/>
            <person name="Ebbesson L."/>
            <person name="Teles M."/>
            <person name="MacKenzie S."/>
            <person name="Amaro C."/>
        </authorList>
    </citation>
    <scope>NUCLEOTIDE SEQUENCE</scope>
</reference>
<evidence type="ECO:0000313" key="1">
    <source>
        <dbReference type="EMBL" id="JAH23079.1"/>
    </source>
</evidence>
<sequence>MQTDTSAHIWCNYRGKFVLAEGIQSGDCVCTSCAYCPYCRKALMGNSLQVW</sequence>
<accession>A0A0E9R1T3</accession>
<proteinExistence type="predicted"/>